<dbReference type="GO" id="GO:0046690">
    <property type="term" value="P:response to tellurium ion"/>
    <property type="evidence" value="ECO:0007669"/>
    <property type="project" value="UniProtKB-KW"/>
</dbReference>
<reference evidence="3 4" key="1">
    <citation type="journal article" date="2006" name="J. Bacteriol.">
        <title>Complete genome sequence of Yersinia pestis strains Antiqua and Nepal516: evidence of gene reduction in an emerging pathogen.</title>
        <authorList>
            <person name="Chain P.S."/>
            <person name="Hu P."/>
            <person name="Malfatti S.A."/>
            <person name="Radnedge L."/>
            <person name="Larimer F."/>
            <person name="Vergez L.M."/>
            <person name="Worsham P."/>
            <person name="Chu M.C."/>
            <person name="Andersen G.L."/>
        </authorList>
    </citation>
    <scope>NUCLEOTIDE SEQUENCE [LARGE SCALE GENOMIC DNA]</scope>
    <source>
        <strain evidence="3 4">Antiqua</strain>
    </source>
</reference>
<dbReference type="EMBL" id="CP000308">
    <property type="protein sequence ID" value="ABG15947.1"/>
    <property type="molecule type" value="Genomic_DNA"/>
</dbReference>
<dbReference type="InterPro" id="IPR051324">
    <property type="entry name" value="Stress/Tellurium_Resist"/>
</dbReference>
<dbReference type="KEGG" id="ypa:YPA_3986"/>
<dbReference type="RefSeq" id="WP_002209075.1">
    <property type="nucleotide sequence ID" value="NC_008150.1"/>
</dbReference>
<protein>
    <submittedName>
        <fullName evidence="3">Putative tellurite resistance protein</fullName>
    </submittedName>
</protein>
<dbReference type="PIRSF" id="PIRSF037118">
    <property type="entry name" value="Tellurite_resistance_TerA"/>
    <property type="match status" value="1"/>
</dbReference>
<evidence type="ECO:0000256" key="1">
    <source>
        <dbReference type="ARBA" id="ARBA00022686"/>
    </source>
</evidence>
<dbReference type="GeneID" id="57974306"/>
<sequence>MNLMPGGNAPVASQTLTVRVLSGASVDVSAFRLYASGKVRGDTDMVFYGQPVTDDSTIRLSGQGVNTAFSVNLQAINHDVQKIAFTATCDGNQTLSQLGNLSIQVELNGSVLMKGDVETQGRQEAALILGELYRRNTEWKFRFVAQGFNGGLKPLAEHFGVVVEDEPAAPTPVPTPVSTPAPTAPPVAKPINLSKVSLTKEKPVISLTKRDDFGEIRVNLNWHRGGGAPAKGFLQGIFNSNKGIDLDLGAFVALNDGSRGVIQALGNNFGSYHSEPYVQLQGDDRTGDVSDGEWMHINGREWKHVKEVLIFAFIYEGVPSWGSTDGIVTINVPGQAPIETQMNEGNDRKNMCAVARLVNESGNIKVERINRYFSGHKEMDEAFGWGFRWKAGSK</sequence>
<evidence type="ECO:0000259" key="2">
    <source>
        <dbReference type="Pfam" id="PF02342"/>
    </source>
</evidence>
<dbReference type="Pfam" id="PF02342">
    <property type="entry name" value="TerD"/>
    <property type="match status" value="1"/>
</dbReference>
<dbReference type="PANTHER" id="PTHR32097">
    <property type="entry name" value="CAMP-BINDING PROTEIN 1-RELATED"/>
    <property type="match status" value="1"/>
</dbReference>
<dbReference type="PANTHER" id="PTHR32097:SF3">
    <property type="entry name" value="TELLURITE RESISTANCE PROTEIN"/>
    <property type="match status" value="1"/>
</dbReference>
<accession>A0A0E1NS20</accession>
<dbReference type="Proteomes" id="UP000001971">
    <property type="component" value="Chromosome"/>
</dbReference>
<evidence type="ECO:0000313" key="3">
    <source>
        <dbReference type="EMBL" id="ABG15947.1"/>
    </source>
</evidence>
<dbReference type="CDD" id="cd06974">
    <property type="entry name" value="TerD_like"/>
    <property type="match status" value="2"/>
</dbReference>
<dbReference type="InterPro" id="IPR017115">
    <property type="entry name" value="Tellurite_resistance_TerA"/>
</dbReference>
<evidence type="ECO:0000313" key="4">
    <source>
        <dbReference type="Proteomes" id="UP000001971"/>
    </source>
</evidence>
<organism evidence="3 4">
    <name type="scientific">Yersinia pestis bv. Antiqua (strain Antiqua)</name>
    <dbReference type="NCBI Taxonomy" id="360102"/>
    <lineage>
        <taxon>Bacteria</taxon>
        <taxon>Pseudomonadati</taxon>
        <taxon>Pseudomonadota</taxon>
        <taxon>Gammaproteobacteria</taxon>
        <taxon>Enterobacterales</taxon>
        <taxon>Yersiniaceae</taxon>
        <taxon>Yersinia</taxon>
    </lineage>
</organism>
<name>A0A0E1NS20_YERPA</name>
<dbReference type="AlphaFoldDB" id="A0A0E1NS20"/>
<dbReference type="PATRIC" id="fig|360102.15.peg.2502"/>
<gene>
    <name evidence="3" type="ordered locus">YPA_3986</name>
</gene>
<dbReference type="InterPro" id="IPR003325">
    <property type="entry name" value="TerD"/>
</dbReference>
<feature type="domain" description="TerD" evidence="2">
    <location>
        <begin position="25"/>
        <end position="159"/>
    </location>
</feature>
<dbReference type="HOGENOM" id="CLU_047549_0_0_6"/>
<keyword evidence="1" id="KW-0778">Tellurium resistance</keyword>
<dbReference type="Gene3D" id="2.60.60.30">
    <property type="entry name" value="sav2460 like domains"/>
    <property type="match status" value="2"/>
</dbReference>
<proteinExistence type="predicted"/>